<feature type="domain" description="Histidine kinase" evidence="14">
    <location>
        <begin position="121"/>
        <end position="326"/>
    </location>
</feature>
<dbReference type="PROSITE" id="PS50109">
    <property type="entry name" value="HIS_KIN"/>
    <property type="match status" value="1"/>
</dbReference>
<gene>
    <name evidence="15" type="primary">bceS</name>
    <name evidence="15" type="ORF">BpJC7_31560</name>
</gene>
<evidence type="ECO:0000256" key="11">
    <source>
        <dbReference type="ARBA" id="ARBA00023012"/>
    </source>
</evidence>
<feature type="transmembrane region" description="Helical" evidence="13">
    <location>
        <begin position="35"/>
        <end position="55"/>
    </location>
</feature>
<evidence type="ECO:0000256" key="10">
    <source>
        <dbReference type="ARBA" id="ARBA00022989"/>
    </source>
</evidence>
<comment type="subcellular location">
    <subcellularLocation>
        <location evidence="2">Cell membrane</location>
        <topology evidence="2">Multi-pass membrane protein</topology>
    </subcellularLocation>
</comment>
<keyword evidence="9" id="KW-0067">ATP-binding</keyword>
<evidence type="ECO:0000256" key="5">
    <source>
        <dbReference type="ARBA" id="ARBA00022679"/>
    </source>
</evidence>
<dbReference type="AlphaFoldDB" id="A0A5J4JIA7"/>
<dbReference type="Gene3D" id="3.30.565.10">
    <property type="entry name" value="Histidine kinase-like ATPase, C-terminal domain"/>
    <property type="match status" value="1"/>
</dbReference>
<dbReference type="RefSeq" id="WP_151706232.1">
    <property type="nucleotide sequence ID" value="NZ_BKZQ01000078.1"/>
</dbReference>
<keyword evidence="4" id="KW-1003">Cell membrane</keyword>
<organism evidence="15 16">
    <name type="scientific">Weizmannia acidilactici</name>
    <dbReference type="NCBI Taxonomy" id="2607726"/>
    <lineage>
        <taxon>Bacteria</taxon>
        <taxon>Bacillati</taxon>
        <taxon>Bacillota</taxon>
        <taxon>Bacilli</taxon>
        <taxon>Bacillales</taxon>
        <taxon>Bacillaceae</taxon>
        <taxon>Heyndrickxia</taxon>
    </lineage>
</organism>
<dbReference type="PANTHER" id="PTHR45453:SF2">
    <property type="entry name" value="HISTIDINE KINASE"/>
    <property type="match status" value="1"/>
</dbReference>
<evidence type="ECO:0000256" key="4">
    <source>
        <dbReference type="ARBA" id="ARBA00022475"/>
    </source>
</evidence>
<evidence type="ECO:0000259" key="14">
    <source>
        <dbReference type="PROSITE" id="PS50109"/>
    </source>
</evidence>
<dbReference type="PRINTS" id="PR00344">
    <property type="entry name" value="BCTRLSENSOR"/>
</dbReference>
<dbReference type="InterPro" id="IPR036890">
    <property type="entry name" value="HATPase_C_sf"/>
</dbReference>
<feature type="transmembrane region" description="Helical" evidence="13">
    <location>
        <begin position="12"/>
        <end position="29"/>
    </location>
</feature>
<evidence type="ECO:0000256" key="7">
    <source>
        <dbReference type="ARBA" id="ARBA00022741"/>
    </source>
</evidence>
<keyword evidence="12 13" id="KW-0472">Membrane</keyword>
<dbReference type="InterPro" id="IPR004358">
    <property type="entry name" value="Sig_transdc_His_kin-like_C"/>
</dbReference>
<accession>A0A5J4JIA7</accession>
<dbReference type="GO" id="GO:0000155">
    <property type="term" value="F:phosphorelay sensor kinase activity"/>
    <property type="evidence" value="ECO:0007669"/>
    <property type="project" value="TreeGrafter"/>
</dbReference>
<sequence>MIRMFLDERKSWLMIFITQQLLLLFIASIDRQFAVQSAFYIIFLNLVIFLLFLLYRYRKETKFYAGLKDWDESLDLNELEKPDSPFEKLVETALVAQTENLKADTARNVAMLEVEKDELTAWVHEIKTPMTAMQLMIDRIEDENTKASLSYEWLRIHLLLDKQLHQKRIGNMENDLYIENVDLKRLIHQEIKALRSWCIQKGIGFDIQLNIPKIVTDAKWLAFILRQLITNAVKYSEGTDITISGEFKNGRLHLAVADHGCGIDPKDLPRIFEKGFTSTDRNQNTAATGLGLYLAKRAAEKLHIRLTVQSAPGTGSTFTLIFPRKNEFQYITGM</sequence>
<dbReference type="GO" id="GO:0004721">
    <property type="term" value="F:phosphoprotein phosphatase activity"/>
    <property type="evidence" value="ECO:0007669"/>
    <property type="project" value="TreeGrafter"/>
</dbReference>
<dbReference type="GO" id="GO:0005886">
    <property type="term" value="C:plasma membrane"/>
    <property type="evidence" value="ECO:0007669"/>
    <property type="project" value="UniProtKB-SubCell"/>
</dbReference>
<keyword evidence="6 13" id="KW-0812">Transmembrane</keyword>
<evidence type="ECO:0000256" key="2">
    <source>
        <dbReference type="ARBA" id="ARBA00004651"/>
    </source>
</evidence>
<evidence type="ECO:0000256" key="9">
    <source>
        <dbReference type="ARBA" id="ARBA00022840"/>
    </source>
</evidence>
<evidence type="ECO:0000256" key="3">
    <source>
        <dbReference type="ARBA" id="ARBA00012438"/>
    </source>
</evidence>
<evidence type="ECO:0000313" key="16">
    <source>
        <dbReference type="Proteomes" id="UP000391919"/>
    </source>
</evidence>
<keyword evidence="8" id="KW-0418">Kinase</keyword>
<comment type="catalytic activity">
    <reaction evidence="1">
        <text>ATP + protein L-histidine = ADP + protein N-phospho-L-histidine.</text>
        <dbReference type="EC" id="2.7.13.3"/>
    </reaction>
</comment>
<evidence type="ECO:0000256" key="13">
    <source>
        <dbReference type="SAM" id="Phobius"/>
    </source>
</evidence>
<dbReference type="Proteomes" id="UP000391919">
    <property type="component" value="Unassembled WGS sequence"/>
</dbReference>
<evidence type="ECO:0000256" key="8">
    <source>
        <dbReference type="ARBA" id="ARBA00022777"/>
    </source>
</evidence>
<keyword evidence="5" id="KW-0808">Transferase</keyword>
<evidence type="ECO:0000313" key="15">
    <source>
        <dbReference type="EMBL" id="GER71853.1"/>
    </source>
</evidence>
<dbReference type="SUPFAM" id="SSF55874">
    <property type="entry name" value="ATPase domain of HSP90 chaperone/DNA topoisomerase II/histidine kinase"/>
    <property type="match status" value="1"/>
</dbReference>
<evidence type="ECO:0000256" key="6">
    <source>
        <dbReference type="ARBA" id="ARBA00022692"/>
    </source>
</evidence>
<keyword evidence="16" id="KW-1185">Reference proteome</keyword>
<protein>
    <recommendedName>
        <fullName evidence="3">histidine kinase</fullName>
        <ecNumber evidence="3">2.7.13.3</ecNumber>
    </recommendedName>
</protein>
<dbReference type="InterPro" id="IPR003594">
    <property type="entry name" value="HATPase_dom"/>
</dbReference>
<keyword evidence="7" id="KW-0547">Nucleotide-binding</keyword>
<proteinExistence type="predicted"/>
<name>A0A5J4JIA7_9BACI</name>
<comment type="caution">
    <text evidence="15">The sequence shown here is derived from an EMBL/GenBank/DDBJ whole genome shotgun (WGS) entry which is preliminary data.</text>
</comment>
<dbReference type="EMBL" id="BKZQ01000078">
    <property type="protein sequence ID" value="GER71853.1"/>
    <property type="molecule type" value="Genomic_DNA"/>
</dbReference>
<dbReference type="EC" id="2.7.13.3" evidence="3"/>
<dbReference type="PANTHER" id="PTHR45453">
    <property type="entry name" value="PHOSPHATE REGULON SENSOR PROTEIN PHOR"/>
    <property type="match status" value="1"/>
</dbReference>
<evidence type="ECO:0000256" key="12">
    <source>
        <dbReference type="ARBA" id="ARBA00023136"/>
    </source>
</evidence>
<dbReference type="Pfam" id="PF02518">
    <property type="entry name" value="HATPase_c"/>
    <property type="match status" value="1"/>
</dbReference>
<dbReference type="InterPro" id="IPR050351">
    <property type="entry name" value="BphY/WalK/GraS-like"/>
</dbReference>
<reference evidence="15 16" key="1">
    <citation type="submission" date="2019-09" db="EMBL/GenBank/DDBJ databases">
        <title>Draft genome sequence of Bacillus sp. JC-7.</title>
        <authorList>
            <person name="Tanaka N."/>
            <person name="Shiwa Y."/>
            <person name="Fujita N."/>
            <person name="Tanasupawat S."/>
        </authorList>
    </citation>
    <scope>NUCLEOTIDE SEQUENCE [LARGE SCALE GENOMIC DNA]</scope>
    <source>
        <strain evidence="15 16">JC-7</strain>
    </source>
</reference>
<keyword evidence="11" id="KW-0902">Two-component regulatory system</keyword>
<dbReference type="GO" id="GO:0016036">
    <property type="term" value="P:cellular response to phosphate starvation"/>
    <property type="evidence" value="ECO:0007669"/>
    <property type="project" value="TreeGrafter"/>
</dbReference>
<evidence type="ECO:0000256" key="1">
    <source>
        <dbReference type="ARBA" id="ARBA00000085"/>
    </source>
</evidence>
<dbReference type="GO" id="GO:0005524">
    <property type="term" value="F:ATP binding"/>
    <property type="evidence" value="ECO:0007669"/>
    <property type="project" value="UniProtKB-KW"/>
</dbReference>
<dbReference type="InterPro" id="IPR005467">
    <property type="entry name" value="His_kinase_dom"/>
</dbReference>
<dbReference type="SMART" id="SM00387">
    <property type="entry name" value="HATPase_c"/>
    <property type="match status" value="1"/>
</dbReference>
<keyword evidence="10 13" id="KW-1133">Transmembrane helix</keyword>